<dbReference type="EMBL" id="UFSW01000001">
    <property type="protein sequence ID" value="SUU97582.1"/>
    <property type="molecule type" value="Genomic_DNA"/>
</dbReference>
<dbReference type="RefSeq" id="WP_046098518.1">
    <property type="nucleotide sequence ID" value="NZ_JBANLW010000263.1"/>
</dbReference>
<evidence type="ECO:0000313" key="1">
    <source>
        <dbReference type="EMBL" id="SUU97582.1"/>
    </source>
</evidence>
<proteinExistence type="predicted"/>
<dbReference type="Proteomes" id="UP000254620">
    <property type="component" value="Unassembled WGS sequence"/>
</dbReference>
<name>A0A0F5EXX5_AVIPA</name>
<dbReference type="AlphaFoldDB" id="A0A0F5EXX5"/>
<organism evidence="1 2">
    <name type="scientific">Avibacterium paragallinarum</name>
    <name type="common">Haemophilus gallinarum</name>
    <dbReference type="NCBI Taxonomy" id="728"/>
    <lineage>
        <taxon>Bacteria</taxon>
        <taxon>Pseudomonadati</taxon>
        <taxon>Pseudomonadota</taxon>
        <taxon>Gammaproteobacteria</taxon>
        <taxon>Pasteurellales</taxon>
        <taxon>Pasteurellaceae</taxon>
        <taxon>Avibacterium</taxon>
    </lineage>
</organism>
<protein>
    <submittedName>
        <fullName evidence="1">Uncharacterized protein</fullName>
    </submittedName>
</protein>
<accession>A0A0F5EXX5</accession>
<dbReference type="SUPFAM" id="SSF117023">
    <property type="entry name" value="DNA primase DnaG, C-terminal domain"/>
    <property type="match status" value="1"/>
</dbReference>
<gene>
    <name evidence="1" type="ORF">NCTC10926_00976</name>
</gene>
<evidence type="ECO:0000313" key="2">
    <source>
        <dbReference type="Proteomes" id="UP000254620"/>
    </source>
</evidence>
<reference evidence="1 2" key="1">
    <citation type="submission" date="2018-06" db="EMBL/GenBank/DDBJ databases">
        <authorList>
            <consortium name="Pathogen Informatics"/>
            <person name="Doyle S."/>
        </authorList>
    </citation>
    <scope>NUCLEOTIDE SEQUENCE [LARGE SCALE GENOMIC DNA]</scope>
    <source>
        <strain evidence="1 2">NCTC10926</strain>
    </source>
</reference>
<dbReference type="OrthoDB" id="5690641at2"/>
<sequence>MRKIIQICSDSYHNSETGASEENLFALCDDGSVWRKIELFTGWERLKPIPQDSLEYEHYLTSSINKLLEKDRKNGLSKEEIQDLKDLLKEQEDYELYGVRG</sequence>